<dbReference type="HOGENOM" id="CLU_1180355_0_0_1"/>
<gene>
    <name evidence="2" type="ORF">HYDPIDRAFT_116622</name>
</gene>
<dbReference type="Proteomes" id="UP000053820">
    <property type="component" value="Unassembled WGS sequence"/>
</dbReference>
<feature type="transmembrane region" description="Helical" evidence="1">
    <location>
        <begin position="12"/>
        <end position="33"/>
    </location>
</feature>
<protein>
    <submittedName>
        <fullName evidence="2">Unplaced genomic scaffold scaffold_33, whole genome shotgun sequence</fullName>
    </submittedName>
</protein>
<keyword evidence="1" id="KW-0812">Transmembrane</keyword>
<name>A0A0C9VSP7_9AGAM</name>
<dbReference type="OrthoDB" id="3341843at2759"/>
<keyword evidence="3" id="KW-1185">Reference proteome</keyword>
<feature type="transmembrane region" description="Helical" evidence="1">
    <location>
        <begin position="45"/>
        <end position="63"/>
    </location>
</feature>
<reference evidence="2 3" key="1">
    <citation type="submission" date="2014-04" db="EMBL/GenBank/DDBJ databases">
        <title>Evolutionary Origins and Diversification of the Mycorrhizal Mutualists.</title>
        <authorList>
            <consortium name="DOE Joint Genome Institute"/>
            <consortium name="Mycorrhizal Genomics Consortium"/>
            <person name="Kohler A."/>
            <person name="Kuo A."/>
            <person name="Nagy L.G."/>
            <person name="Floudas D."/>
            <person name="Copeland A."/>
            <person name="Barry K.W."/>
            <person name="Cichocki N."/>
            <person name="Veneault-Fourrey C."/>
            <person name="LaButti K."/>
            <person name="Lindquist E.A."/>
            <person name="Lipzen A."/>
            <person name="Lundell T."/>
            <person name="Morin E."/>
            <person name="Murat C."/>
            <person name="Riley R."/>
            <person name="Ohm R."/>
            <person name="Sun H."/>
            <person name="Tunlid A."/>
            <person name="Henrissat B."/>
            <person name="Grigoriev I.V."/>
            <person name="Hibbett D.S."/>
            <person name="Martin F."/>
        </authorList>
    </citation>
    <scope>NUCLEOTIDE SEQUENCE [LARGE SCALE GENOMIC DNA]</scope>
    <source>
        <strain evidence="2 3">MD-312</strain>
    </source>
</reference>
<feature type="transmembrane region" description="Helical" evidence="1">
    <location>
        <begin position="92"/>
        <end position="113"/>
    </location>
</feature>
<keyword evidence="1" id="KW-1133">Transmembrane helix</keyword>
<dbReference type="EMBL" id="KN839867">
    <property type="protein sequence ID" value="KIJ60930.1"/>
    <property type="molecule type" value="Genomic_DNA"/>
</dbReference>
<sequence>MCPILVQSFNWTSAVIMVSAEYIFLSRTCALWATNQIVVRVLRMSFLVLSVSALLFAGLVSYLEQTTYLAPGSSTHLTGCFDAGSKATFTGVLSFVLMLVFELETFCFTMYSFIKQYRSFRGRIVTALIQHSVVYFAAALLVVVPLIVMDMVGYPQGPVLGLMQVVGQATAVTRMQVHLWAANRRPQEVARLPLTTMRFTVQDRGSNHYRSSVGFDEVVSGDTSVGFLSHQRGLV</sequence>
<organism evidence="2 3">
    <name type="scientific">Hydnomerulius pinastri MD-312</name>
    <dbReference type="NCBI Taxonomy" id="994086"/>
    <lineage>
        <taxon>Eukaryota</taxon>
        <taxon>Fungi</taxon>
        <taxon>Dikarya</taxon>
        <taxon>Basidiomycota</taxon>
        <taxon>Agaricomycotina</taxon>
        <taxon>Agaricomycetes</taxon>
        <taxon>Agaricomycetidae</taxon>
        <taxon>Boletales</taxon>
        <taxon>Boletales incertae sedis</taxon>
        <taxon>Leucogyrophana</taxon>
    </lineage>
</organism>
<feature type="transmembrane region" description="Helical" evidence="1">
    <location>
        <begin position="133"/>
        <end position="154"/>
    </location>
</feature>
<dbReference type="AlphaFoldDB" id="A0A0C9VSP7"/>
<evidence type="ECO:0000313" key="2">
    <source>
        <dbReference type="EMBL" id="KIJ60930.1"/>
    </source>
</evidence>
<proteinExistence type="predicted"/>
<evidence type="ECO:0000256" key="1">
    <source>
        <dbReference type="SAM" id="Phobius"/>
    </source>
</evidence>
<keyword evidence="1" id="KW-0472">Membrane</keyword>
<evidence type="ECO:0000313" key="3">
    <source>
        <dbReference type="Proteomes" id="UP000053820"/>
    </source>
</evidence>
<accession>A0A0C9VSP7</accession>